<accession>A0A9N9KDI4</accession>
<evidence type="ECO:0000313" key="3">
    <source>
        <dbReference type="EMBL" id="CAG8819656.1"/>
    </source>
</evidence>
<feature type="non-terminal residue" evidence="3">
    <location>
        <position position="146"/>
    </location>
</feature>
<dbReference type="OrthoDB" id="298084at2759"/>
<name>A0A9N9KDI4_9GLOM</name>
<evidence type="ECO:0000256" key="1">
    <source>
        <dbReference type="SAM" id="MobiDB-lite"/>
    </source>
</evidence>
<feature type="domain" description="TLDc" evidence="2">
    <location>
        <begin position="8"/>
        <end position="146"/>
    </location>
</feature>
<evidence type="ECO:0000313" key="4">
    <source>
        <dbReference type="Proteomes" id="UP000789396"/>
    </source>
</evidence>
<organism evidence="3 4">
    <name type="scientific">Racocetra fulgida</name>
    <dbReference type="NCBI Taxonomy" id="60492"/>
    <lineage>
        <taxon>Eukaryota</taxon>
        <taxon>Fungi</taxon>
        <taxon>Fungi incertae sedis</taxon>
        <taxon>Mucoromycota</taxon>
        <taxon>Glomeromycotina</taxon>
        <taxon>Glomeromycetes</taxon>
        <taxon>Diversisporales</taxon>
        <taxon>Gigasporaceae</taxon>
        <taxon>Racocetra</taxon>
    </lineage>
</organism>
<dbReference type="AlphaFoldDB" id="A0A9N9KDI4"/>
<sequence>APILIDSTLIGPQHTALIARWIDNESVIKQGVQYNFLLLFRASRDGYSVNALKQRCADKGPVILVLKLHDSGKLIGGYNSIGWKTEKIGPGKGDGRSPDGAKIARMTSDAASDKDIDDLAWNGPRFGKGPDLWVCMNSDQSGEARK</sequence>
<evidence type="ECO:0000259" key="2">
    <source>
        <dbReference type="PROSITE" id="PS51886"/>
    </source>
</evidence>
<feature type="region of interest" description="Disordered" evidence="1">
    <location>
        <begin position="87"/>
        <end position="109"/>
    </location>
</feature>
<feature type="non-terminal residue" evidence="3">
    <location>
        <position position="1"/>
    </location>
</feature>
<dbReference type="Proteomes" id="UP000789396">
    <property type="component" value="Unassembled WGS sequence"/>
</dbReference>
<comment type="caution">
    <text evidence="3">The sequence shown here is derived from an EMBL/GenBank/DDBJ whole genome shotgun (WGS) entry which is preliminary data.</text>
</comment>
<protein>
    <submittedName>
        <fullName evidence="3">4442_t:CDS:1</fullName>
    </submittedName>
</protein>
<dbReference type="EMBL" id="CAJVPZ010097821">
    <property type="protein sequence ID" value="CAG8819656.1"/>
    <property type="molecule type" value="Genomic_DNA"/>
</dbReference>
<dbReference type="Pfam" id="PF07534">
    <property type="entry name" value="TLD"/>
    <property type="match status" value="1"/>
</dbReference>
<gene>
    <name evidence="3" type="ORF">RFULGI_LOCUS19525</name>
</gene>
<keyword evidence="4" id="KW-1185">Reference proteome</keyword>
<feature type="compositionally biased region" description="Basic and acidic residues" evidence="1">
    <location>
        <begin position="87"/>
        <end position="99"/>
    </location>
</feature>
<dbReference type="PROSITE" id="PS51886">
    <property type="entry name" value="TLDC"/>
    <property type="match status" value="1"/>
</dbReference>
<dbReference type="InterPro" id="IPR006571">
    <property type="entry name" value="TLDc_dom"/>
</dbReference>
<reference evidence="3" key="1">
    <citation type="submission" date="2021-06" db="EMBL/GenBank/DDBJ databases">
        <authorList>
            <person name="Kallberg Y."/>
            <person name="Tangrot J."/>
            <person name="Rosling A."/>
        </authorList>
    </citation>
    <scope>NUCLEOTIDE SEQUENCE</scope>
    <source>
        <strain evidence="3">IN212</strain>
    </source>
</reference>
<proteinExistence type="predicted"/>